<dbReference type="Pfam" id="PF07885">
    <property type="entry name" value="Ion_trans_2"/>
    <property type="match status" value="2"/>
</dbReference>
<dbReference type="SUPFAM" id="SSF81324">
    <property type="entry name" value="Voltage-gated potassium channels"/>
    <property type="match status" value="2"/>
</dbReference>
<proteinExistence type="inferred from homology"/>
<dbReference type="GO" id="GO:0015271">
    <property type="term" value="F:outward rectifier potassium channel activity"/>
    <property type="evidence" value="ECO:0007669"/>
    <property type="project" value="TreeGrafter"/>
</dbReference>
<feature type="compositionally biased region" description="Polar residues" evidence="9">
    <location>
        <begin position="601"/>
        <end position="630"/>
    </location>
</feature>
<reference evidence="12" key="1">
    <citation type="submission" date="2023-06" db="EMBL/GenBank/DDBJ databases">
        <authorList>
            <person name="Delattre M."/>
        </authorList>
    </citation>
    <scope>NUCLEOTIDE SEQUENCE</scope>
    <source>
        <strain evidence="12">AF72</strain>
    </source>
</reference>
<feature type="transmembrane region" description="Helical" evidence="10">
    <location>
        <begin position="223"/>
        <end position="242"/>
    </location>
</feature>
<evidence type="ECO:0000256" key="9">
    <source>
        <dbReference type="SAM" id="MobiDB-lite"/>
    </source>
</evidence>
<evidence type="ECO:0000256" key="3">
    <source>
        <dbReference type="ARBA" id="ARBA00022692"/>
    </source>
</evidence>
<dbReference type="PANTHER" id="PTHR11003">
    <property type="entry name" value="POTASSIUM CHANNEL, SUBFAMILY K"/>
    <property type="match status" value="1"/>
</dbReference>
<evidence type="ECO:0000256" key="8">
    <source>
        <dbReference type="RuleBase" id="RU003857"/>
    </source>
</evidence>
<feature type="domain" description="Potassium channel" evidence="11">
    <location>
        <begin position="217"/>
        <end position="276"/>
    </location>
</feature>
<evidence type="ECO:0000256" key="5">
    <source>
        <dbReference type="ARBA" id="ARBA00023065"/>
    </source>
</evidence>
<dbReference type="GO" id="GO:0005886">
    <property type="term" value="C:plasma membrane"/>
    <property type="evidence" value="ECO:0007669"/>
    <property type="project" value="TreeGrafter"/>
</dbReference>
<dbReference type="Proteomes" id="UP001177023">
    <property type="component" value="Unassembled WGS sequence"/>
</dbReference>
<comment type="caution">
    <text evidence="12">The sequence shown here is derived from an EMBL/GenBank/DDBJ whole genome shotgun (WGS) entry which is preliminary data.</text>
</comment>
<keyword evidence="3 8" id="KW-0812">Transmembrane</keyword>
<evidence type="ECO:0000256" key="1">
    <source>
        <dbReference type="ARBA" id="ARBA00004141"/>
    </source>
</evidence>
<feature type="non-terminal residue" evidence="12">
    <location>
        <position position="1"/>
    </location>
</feature>
<comment type="similarity">
    <text evidence="8">Belongs to the two pore domain potassium channel (TC 1.A.1.8) family.</text>
</comment>
<feature type="transmembrane region" description="Helical" evidence="10">
    <location>
        <begin position="123"/>
        <end position="147"/>
    </location>
</feature>
<sequence length="709" mass="81446">MHFLFRRERRNPMARRNAIRQKRSLLDEDQKIDGLKILEKYVREKYSKAYSNANLNTDFEWPRSDRNSTAASWAAAGETTLLSPTYSADLENESGKEEPTKFDRSKETWPGYIRRILIYWWKLLGLQHALLIFTLIIYALLGGYMFYLLEATPEEEQDDKLEMLMEQKRLLMGKQVLETVGKCLNKKSNASALCEAGVQKLLQSYEVQMRTAWGVSTPWKWDFWNAVFFAGTLFTTIGYGNMACQTFLGRLATIIYIMFGIPLTLSVINTIGTAIFKWVQWCFFAGRRKIRSRFRRVRKSYWRRSSTVESVCSEDINEKTSEEEPECEELFMTFPLLLAVPIVGIYCFVCSLLFCKWEHDWDYFTSFYFFIVSLSTVGLGDVLPHHPKYACALFVAFIIGLSLVSMFFTILQQKAEKSVMAAFQLIEEHQEALQLEACAEKDGTDRPMPETIHSPLSNKKSGSTRRRLGEGPEEGFPSEELLWRVYHRNSVHLSRLSLRRESVLGHIIAWLASTPTSIRHRQSPSGESRRESCHSTMARTPSMICSILDNFAEENHDTTPSVISGIFQHLSERNKRRHGMRRFAYDSEEDLASPDMAKTPLPTQDVDNSFRSTSSGLNLVPSRQPTQPLSVINEGDEENAISRGNSSRHSKLKRQETTEEEDTPDVPQHLLGFAETSQPRRRSIEPPKTLSLAIEPRETETNDDLTNQE</sequence>
<dbReference type="InterPro" id="IPR013099">
    <property type="entry name" value="K_chnl_dom"/>
</dbReference>
<evidence type="ECO:0000256" key="10">
    <source>
        <dbReference type="SAM" id="Phobius"/>
    </source>
</evidence>
<dbReference type="GO" id="GO:0022841">
    <property type="term" value="F:potassium ion leak channel activity"/>
    <property type="evidence" value="ECO:0007669"/>
    <property type="project" value="TreeGrafter"/>
</dbReference>
<evidence type="ECO:0000256" key="2">
    <source>
        <dbReference type="ARBA" id="ARBA00022448"/>
    </source>
</evidence>
<dbReference type="Gene3D" id="1.10.287.70">
    <property type="match status" value="1"/>
</dbReference>
<dbReference type="PRINTS" id="PR01333">
    <property type="entry name" value="2POREKCHANEL"/>
</dbReference>
<feature type="transmembrane region" description="Helical" evidence="10">
    <location>
        <begin position="392"/>
        <end position="411"/>
    </location>
</feature>
<feature type="region of interest" description="Disordered" evidence="9">
    <location>
        <begin position="586"/>
        <end position="709"/>
    </location>
</feature>
<accession>A0AA36DC60</accession>
<keyword evidence="5 8" id="KW-0406">Ion transport</keyword>
<evidence type="ECO:0000313" key="13">
    <source>
        <dbReference type="Proteomes" id="UP001177023"/>
    </source>
</evidence>
<feature type="region of interest" description="Disordered" evidence="9">
    <location>
        <begin position="518"/>
        <end position="537"/>
    </location>
</feature>
<evidence type="ECO:0000256" key="6">
    <source>
        <dbReference type="ARBA" id="ARBA00023136"/>
    </source>
</evidence>
<dbReference type="EMBL" id="CATQJA010002665">
    <property type="protein sequence ID" value="CAJ0583675.1"/>
    <property type="molecule type" value="Genomic_DNA"/>
</dbReference>
<evidence type="ECO:0000313" key="12">
    <source>
        <dbReference type="EMBL" id="CAJ0583675.1"/>
    </source>
</evidence>
<keyword evidence="4 10" id="KW-1133">Transmembrane helix</keyword>
<keyword evidence="6 10" id="KW-0472">Membrane</keyword>
<name>A0AA36DC60_9BILA</name>
<organism evidence="12 13">
    <name type="scientific">Mesorhabditis spiculigera</name>
    <dbReference type="NCBI Taxonomy" id="96644"/>
    <lineage>
        <taxon>Eukaryota</taxon>
        <taxon>Metazoa</taxon>
        <taxon>Ecdysozoa</taxon>
        <taxon>Nematoda</taxon>
        <taxon>Chromadorea</taxon>
        <taxon>Rhabditida</taxon>
        <taxon>Rhabditina</taxon>
        <taxon>Rhabditomorpha</taxon>
        <taxon>Rhabditoidea</taxon>
        <taxon>Rhabditidae</taxon>
        <taxon>Mesorhabditinae</taxon>
        <taxon>Mesorhabditis</taxon>
    </lineage>
</organism>
<feature type="region of interest" description="Disordered" evidence="9">
    <location>
        <begin position="443"/>
        <end position="474"/>
    </location>
</feature>
<feature type="transmembrane region" description="Helical" evidence="10">
    <location>
        <begin position="330"/>
        <end position="354"/>
    </location>
</feature>
<feature type="transmembrane region" description="Helical" evidence="10">
    <location>
        <begin position="361"/>
        <end position="380"/>
    </location>
</feature>
<protein>
    <recommendedName>
        <fullName evidence="11">Potassium channel domain-containing protein</fullName>
    </recommendedName>
</protein>
<keyword evidence="13" id="KW-1185">Reference proteome</keyword>
<evidence type="ECO:0000259" key="11">
    <source>
        <dbReference type="Pfam" id="PF07885"/>
    </source>
</evidence>
<comment type="subcellular location">
    <subcellularLocation>
        <location evidence="1">Membrane</location>
        <topology evidence="1">Multi-pass membrane protein</topology>
    </subcellularLocation>
</comment>
<dbReference type="PANTHER" id="PTHR11003:SF335">
    <property type="entry name" value="POTASSIUM CHANNEL DOMAIN-CONTAINING PROTEIN"/>
    <property type="match status" value="1"/>
</dbReference>
<gene>
    <name evidence="12" type="ORF">MSPICULIGERA_LOCUS21746</name>
</gene>
<feature type="domain" description="Potassium channel" evidence="11">
    <location>
        <begin position="345"/>
        <end position="415"/>
    </location>
</feature>
<keyword evidence="2 8" id="KW-0813">Transport</keyword>
<evidence type="ECO:0000256" key="4">
    <source>
        <dbReference type="ARBA" id="ARBA00022989"/>
    </source>
</evidence>
<evidence type="ECO:0000256" key="7">
    <source>
        <dbReference type="ARBA" id="ARBA00023303"/>
    </source>
</evidence>
<dbReference type="GO" id="GO:0030322">
    <property type="term" value="P:stabilization of membrane potential"/>
    <property type="evidence" value="ECO:0007669"/>
    <property type="project" value="TreeGrafter"/>
</dbReference>
<feature type="transmembrane region" description="Helical" evidence="10">
    <location>
        <begin position="254"/>
        <end position="276"/>
    </location>
</feature>
<dbReference type="AlphaFoldDB" id="A0AA36DC60"/>
<keyword evidence="7 8" id="KW-0407">Ion channel</keyword>
<dbReference type="InterPro" id="IPR003280">
    <property type="entry name" value="2pore_dom_K_chnl"/>
</dbReference>